<reference evidence="1" key="1">
    <citation type="submission" date="2014-09" db="EMBL/GenBank/DDBJ databases">
        <authorList>
            <person name="Magalhaes I.L.F."/>
            <person name="Oliveira U."/>
            <person name="Santos F.R."/>
            <person name="Vidigal T.H.D.A."/>
            <person name="Brescovit A.D."/>
            <person name="Santos A.J."/>
        </authorList>
    </citation>
    <scope>NUCLEOTIDE SEQUENCE</scope>
    <source>
        <tissue evidence="1">Shoot tissue taken approximately 20 cm above the soil surface</tissue>
    </source>
</reference>
<organism evidence="1">
    <name type="scientific">Arundo donax</name>
    <name type="common">Giant reed</name>
    <name type="synonym">Donax arundinaceus</name>
    <dbReference type="NCBI Taxonomy" id="35708"/>
    <lineage>
        <taxon>Eukaryota</taxon>
        <taxon>Viridiplantae</taxon>
        <taxon>Streptophyta</taxon>
        <taxon>Embryophyta</taxon>
        <taxon>Tracheophyta</taxon>
        <taxon>Spermatophyta</taxon>
        <taxon>Magnoliopsida</taxon>
        <taxon>Liliopsida</taxon>
        <taxon>Poales</taxon>
        <taxon>Poaceae</taxon>
        <taxon>PACMAD clade</taxon>
        <taxon>Arundinoideae</taxon>
        <taxon>Arundineae</taxon>
        <taxon>Arundo</taxon>
    </lineage>
</organism>
<dbReference type="AlphaFoldDB" id="A0A0A9BKR1"/>
<dbReference type="EMBL" id="GBRH01235157">
    <property type="protein sequence ID" value="JAD62738.1"/>
    <property type="molecule type" value="Transcribed_RNA"/>
</dbReference>
<name>A0A0A9BKR1_ARUDO</name>
<reference evidence="1" key="2">
    <citation type="journal article" date="2015" name="Data Brief">
        <title>Shoot transcriptome of the giant reed, Arundo donax.</title>
        <authorList>
            <person name="Barrero R.A."/>
            <person name="Guerrero F.D."/>
            <person name="Moolhuijzen P."/>
            <person name="Goolsby J.A."/>
            <person name="Tidwell J."/>
            <person name="Bellgard S.E."/>
            <person name="Bellgard M.I."/>
        </authorList>
    </citation>
    <scope>NUCLEOTIDE SEQUENCE</scope>
    <source>
        <tissue evidence="1">Shoot tissue taken approximately 20 cm above the soil surface</tissue>
    </source>
</reference>
<accession>A0A0A9BKR1</accession>
<proteinExistence type="predicted"/>
<protein>
    <submittedName>
        <fullName evidence="1">Uncharacterized protein</fullName>
    </submittedName>
</protein>
<evidence type="ECO:0000313" key="1">
    <source>
        <dbReference type="EMBL" id="JAD62738.1"/>
    </source>
</evidence>
<sequence length="21" mass="2405">MVFGNHSCIILDLGGIMNWRQ</sequence>